<dbReference type="Proteomes" id="UP001194468">
    <property type="component" value="Unassembled WGS sequence"/>
</dbReference>
<dbReference type="InterPro" id="IPR015943">
    <property type="entry name" value="WD40/YVTN_repeat-like_dom_sf"/>
</dbReference>
<dbReference type="PANTHER" id="PTHR13268:SF0">
    <property type="entry name" value="BCAS3 MICROTUBULE ASSOCIATED CELL MIGRATION FACTOR"/>
    <property type="match status" value="1"/>
</dbReference>
<feature type="region of interest" description="Disordered" evidence="1">
    <location>
        <begin position="544"/>
        <end position="575"/>
    </location>
</feature>
<dbReference type="GO" id="GO:0005737">
    <property type="term" value="C:cytoplasm"/>
    <property type="evidence" value="ECO:0007669"/>
    <property type="project" value="TreeGrafter"/>
</dbReference>
<keyword evidence="4" id="KW-1185">Reference proteome</keyword>
<dbReference type="GO" id="GO:0042594">
    <property type="term" value="P:response to starvation"/>
    <property type="evidence" value="ECO:0007669"/>
    <property type="project" value="TreeGrafter"/>
</dbReference>
<feature type="region of interest" description="Disordered" evidence="1">
    <location>
        <begin position="887"/>
        <end position="910"/>
    </location>
</feature>
<comment type="caution">
    <text evidence="3">The sequence shown here is derived from an EMBL/GenBank/DDBJ whole genome shotgun (WGS) entry which is preliminary data.</text>
</comment>
<feature type="compositionally biased region" description="Polar residues" evidence="1">
    <location>
        <begin position="891"/>
        <end position="901"/>
    </location>
</feature>
<feature type="region of interest" description="Disordered" evidence="1">
    <location>
        <begin position="1084"/>
        <end position="1120"/>
    </location>
</feature>
<reference evidence="3" key="2">
    <citation type="journal article" date="2020" name="Nat. Commun.">
        <title>Large-scale genome sequencing of mycorrhizal fungi provides insights into the early evolution of symbiotic traits.</title>
        <authorList>
            <person name="Miyauchi S."/>
            <person name="Kiss E."/>
            <person name="Kuo A."/>
            <person name="Drula E."/>
            <person name="Kohler A."/>
            <person name="Sanchez-Garcia M."/>
            <person name="Morin E."/>
            <person name="Andreopoulos B."/>
            <person name="Barry K.W."/>
            <person name="Bonito G."/>
            <person name="Buee M."/>
            <person name="Carver A."/>
            <person name="Chen C."/>
            <person name="Cichocki N."/>
            <person name="Clum A."/>
            <person name="Culley D."/>
            <person name="Crous P.W."/>
            <person name="Fauchery L."/>
            <person name="Girlanda M."/>
            <person name="Hayes R.D."/>
            <person name="Keri Z."/>
            <person name="LaButti K."/>
            <person name="Lipzen A."/>
            <person name="Lombard V."/>
            <person name="Magnuson J."/>
            <person name="Maillard F."/>
            <person name="Murat C."/>
            <person name="Nolan M."/>
            <person name="Ohm R.A."/>
            <person name="Pangilinan J."/>
            <person name="Pereira M.F."/>
            <person name="Perotto S."/>
            <person name="Peter M."/>
            <person name="Pfister S."/>
            <person name="Riley R."/>
            <person name="Sitrit Y."/>
            <person name="Stielow J.B."/>
            <person name="Szollosi G."/>
            <person name="Zifcakova L."/>
            <person name="Stursova M."/>
            <person name="Spatafora J.W."/>
            <person name="Tedersoo L."/>
            <person name="Vaario L.M."/>
            <person name="Yamada A."/>
            <person name="Yan M."/>
            <person name="Wang P."/>
            <person name="Xu J."/>
            <person name="Bruns T."/>
            <person name="Baldrian P."/>
            <person name="Vilgalys R."/>
            <person name="Dunand C."/>
            <person name="Henrissat B."/>
            <person name="Grigoriev I.V."/>
            <person name="Hibbett D."/>
            <person name="Nagy L.G."/>
            <person name="Martin F.M."/>
        </authorList>
    </citation>
    <scope>NUCLEOTIDE SEQUENCE</scope>
    <source>
        <strain evidence="3">BED1</strain>
    </source>
</reference>
<sequence>MPARKNSNVTRQASPEPPSCYRPLLQLDNSPSWIAEEPGPAHLGVPPDAPPYSQPPSHIQRDDELMTDEEEEEPPTKHEGRLLSVSPAPVVSPVPRSGPSALSLSPPVFYGHTRSPVLTRPPTMLENFSRTVRNYVPTSIPVSTAAPSPPRVSMPVSFGNFMGHSPTHSSERESLTGTPPSERRRVPRSSGQHFSRSRASVVGSPEVQTSTLGSEDGEVIRANHLLTAYPTVAEGDTVLWSRWDSLVQLNSKPLRVLFLGYSSGFQMWDCNNLASVSEVLNLSAPSWGYVSFAAALPPPDTDDAQLSSLRPLIGVISRIQGQSMILIYSLRTHEVVKRLPFHNVSSFASSKLFTVISTANPPTLHILSSASLTILHIISSSSIFAYSRTPTHKPNTNDTVSLSTIDAHDLDDLSISDDPTPIYSLSHRLLAFAAKPPRSDSPHGSAALEPRTHIRTSSTQFGISQADLGSAAIKVGGTVLSGMKSLGGMAYNAAAEYARSHSGMSAVTPASEEPTRRLLSTQGDQRASVMSGVSNLFFSRSAPAASNGNHDHDHAHLRGATTTGDATPSSDDDRHDALLAHNTSASGSYVRVLDLGPLLNNHPSSHPQDITEFVAAKHQPISHLRFTHDGNTLLVGPKDGQVVRVFQLRRRANVLRGVGGGAEGGYSIGGGGNGEKGENAGAGLGSIPVANWAPSPEDDAPWHVYSLRRGRTSAVIQDMEVSPDGRWVAIGTLKGTVHIFAVNPYGGQPDLRSHMDTRIWNVDKPPLSVELAPVARLRSTRITGADGFRSDLSFTFVSGSETTLPATLLPPQMASSPSTSSGRSDLPPTHSSHRQLNFKDVLVFNASGGVLSLRRITLEQRVRESGIPFASPITSLATSISLPGVGAAGRLSSSPPVQTRSPIRDASKRRSGLTQQMLEAATELVGKDSTVATWQLKRRHDWGEVKRVVHRVGDQPRLRPSNSLAHAELSTCARSPGLVPRSIYISHQFLFYTLGEDYHALIRRHRVAISGVKIDVRKEVEASAFTGSSGADFVEDLAFPSDQVHSRSHSHSHMHAHGPSSFDEPLASAMSAEMAYDRSAGAGRATIPMLPNGAAQQSTRTRPGTSWSGSGTRAALSGMSMGGGVPIRVMGGVGGMIRREMHRVRGGREREREPATVEGEGRVPLEFDEEDEDFGKGAPVVAGEGEGISEGDGEDLWRVWSEEDRLAVDEAERFDDVLGIMDEDQVPATTGMDAGVGEVDQW</sequence>
<proteinExistence type="predicted"/>
<feature type="compositionally biased region" description="Polar residues" evidence="1">
    <location>
        <begin position="1094"/>
        <end position="1111"/>
    </location>
</feature>
<name>A0AAD4BJY6_BOLED</name>
<evidence type="ECO:0000313" key="4">
    <source>
        <dbReference type="Proteomes" id="UP001194468"/>
    </source>
</evidence>
<feature type="region of interest" description="Disordered" evidence="1">
    <location>
        <begin position="1"/>
        <end position="81"/>
    </location>
</feature>
<gene>
    <name evidence="3" type="ORF">L210DRAFT_3650524</name>
</gene>
<reference evidence="3" key="1">
    <citation type="submission" date="2019-10" db="EMBL/GenBank/DDBJ databases">
        <authorList>
            <consortium name="DOE Joint Genome Institute"/>
            <person name="Kuo A."/>
            <person name="Miyauchi S."/>
            <person name="Kiss E."/>
            <person name="Drula E."/>
            <person name="Kohler A."/>
            <person name="Sanchez-Garcia M."/>
            <person name="Andreopoulos B."/>
            <person name="Barry K.W."/>
            <person name="Bonito G."/>
            <person name="Buee M."/>
            <person name="Carver A."/>
            <person name="Chen C."/>
            <person name="Cichocki N."/>
            <person name="Clum A."/>
            <person name="Culley D."/>
            <person name="Crous P.W."/>
            <person name="Fauchery L."/>
            <person name="Girlanda M."/>
            <person name="Hayes R."/>
            <person name="Keri Z."/>
            <person name="LaButti K."/>
            <person name="Lipzen A."/>
            <person name="Lombard V."/>
            <person name="Magnuson J."/>
            <person name="Maillard F."/>
            <person name="Morin E."/>
            <person name="Murat C."/>
            <person name="Nolan M."/>
            <person name="Ohm R."/>
            <person name="Pangilinan J."/>
            <person name="Pereira M."/>
            <person name="Perotto S."/>
            <person name="Peter M."/>
            <person name="Riley R."/>
            <person name="Sitrit Y."/>
            <person name="Stielow B."/>
            <person name="Szollosi G."/>
            <person name="Zifcakova L."/>
            <person name="Stursova M."/>
            <person name="Spatafora J.W."/>
            <person name="Tedersoo L."/>
            <person name="Vaario L.-M."/>
            <person name="Yamada A."/>
            <person name="Yan M."/>
            <person name="Wang P."/>
            <person name="Xu J."/>
            <person name="Bruns T."/>
            <person name="Baldrian P."/>
            <person name="Vilgalys R."/>
            <person name="Henrissat B."/>
            <person name="Grigoriev I.V."/>
            <person name="Hibbett D."/>
            <person name="Nagy L.G."/>
            <person name="Martin F.M."/>
        </authorList>
    </citation>
    <scope>NUCLEOTIDE SEQUENCE</scope>
    <source>
        <strain evidence="3">BED1</strain>
    </source>
</reference>
<accession>A0AAD4BJY6</accession>
<evidence type="ECO:0000259" key="2">
    <source>
        <dbReference type="Pfam" id="PF21034"/>
    </source>
</evidence>
<dbReference type="Gene3D" id="2.130.10.10">
    <property type="entry name" value="YVTN repeat-like/Quinoprotein amine dehydrogenase"/>
    <property type="match status" value="1"/>
</dbReference>
<dbReference type="EMBL" id="WHUW01000042">
    <property type="protein sequence ID" value="KAF8432228.1"/>
    <property type="molecule type" value="Genomic_DNA"/>
</dbReference>
<feature type="region of interest" description="Disordered" evidence="1">
    <location>
        <begin position="159"/>
        <end position="215"/>
    </location>
</feature>
<dbReference type="SUPFAM" id="SSF50978">
    <property type="entry name" value="WD40 repeat-like"/>
    <property type="match status" value="1"/>
</dbReference>
<feature type="compositionally biased region" description="Polar residues" evidence="1">
    <location>
        <begin position="813"/>
        <end position="823"/>
    </location>
</feature>
<dbReference type="AlphaFoldDB" id="A0AAD4BJY6"/>
<organism evidence="3 4">
    <name type="scientific">Boletus edulis BED1</name>
    <dbReference type="NCBI Taxonomy" id="1328754"/>
    <lineage>
        <taxon>Eukaryota</taxon>
        <taxon>Fungi</taxon>
        <taxon>Dikarya</taxon>
        <taxon>Basidiomycota</taxon>
        <taxon>Agaricomycotina</taxon>
        <taxon>Agaricomycetes</taxon>
        <taxon>Agaricomycetidae</taxon>
        <taxon>Boletales</taxon>
        <taxon>Boletineae</taxon>
        <taxon>Boletaceae</taxon>
        <taxon>Boletoideae</taxon>
        <taxon>Boletus</taxon>
    </lineage>
</organism>
<dbReference type="InterPro" id="IPR045142">
    <property type="entry name" value="BCAS3-like"/>
</dbReference>
<feature type="region of interest" description="Disordered" evidence="1">
    <location>
        <begin position="805"/>
        <end position="833"/>
    </location>
</feature>
<evidence type="ECO:0000313" key="3">
    <source>
        <dbReference type="EMBL" id="KAF8432228.1"/>
    </source>
</evidence>
<dbReference type="GO" id="GO:0006914">
    <property type="term" value="P:autophagy"/>
    <property type="evidence" value="ECO:0007669"/>
    <property type="project" value="InterPro"/>
</dbReference>
<dbReference type="Pfam" id="PF21034">
    <property type="entry name" value="BCAS3_WD40"/>
    <property type="match status" value="1"/>
</dbReference>
<evidence type="ECO:0000256" key="1">
    <source>
        <dbReference type="SAM" id="MobiDB-lite"/>
    </source>
</evidence>
<dbReference type="InterPro" id="IPR048382">
    <property type="entry name" value="BCAS3_WD40"/>
</dbReference>
<dbReference type="PANTHER" id="PTHR13268">
    <property type="entry name" value="BREAST CARCINOMA AMPLIFIED SEQUENCE 3"/>
    <property type="match status" value="1"/>
</dbReference>
<protein>
    <recommendedName>
        <fullName evidence="2">BCAS3 WD40 domain-containing protein</fullName>
    </recommendedName>
</protein>
<feature type="compositionally biased region" description="Polar residues" evidence="1">
    <location>
        <begin position="1"/>
        <end position="13"/>
    </location>
</feature>
<feature type="compositionally biased region" description="Polar residues" evidence="1">
    <location>
        <begin position="560"/>
        <end position="569"/>
    </location>
</feature>
<dbReference type="InterPro" id="IPR036322">
    <property type="entry name" value="WD40_repeat_dom_sf"/>
</dbReference>
<feature type="region of interest" description="Disordered" evidence="1">
    <location>
        <begin position="1171"/>
        <end position="1192"/>
    </location>
</feature>
<feature type="domain" description="BCAS3 WD40" evidence="2">
    <location>
        <begin position="698"/>
        <end position="761"/>
    </location>
</feature>